<dbReference type="PANTHER" id="PTHR13802">
    <property type="entry name" value="MUCIN 4-RELATED"/>
    <property type="match status" value="1"/>
</dbReference>
<feature type="transmembrane region" description="Helical" evidence="2">
    <location>
        <begin position="185"/>
        <end position="206"/>
    </location>
</feature>
<evidence type="ECO:0000313" key="6">
    <source>
        <dbReference type="Proteomes" id="UP001501570"/>
    </source>
</evidence>
<evidence type="ECO:0000256" key="1">
    <source>
        <dbReference type="SAM" id="MobiDB-lite"/>
    </source>
</evidence>
<dbReference type="Proteomes" id="UP001501570">
    <property type="component" value="Unassembled WGS sequence"/>
</dbReference>
<feature type="region of interest" description="Disordered" evidence="1">
    <location>
        <begin position="604"/>
        <end position="624"/>
    </location>
</feature>
<keyword evidence="2" id="KW-0812">Transmembrane</keyword>
<dbReference type="PANTHER" id="PTHR13802:SF65">
    <property type="entry name" value="NIDOGEN"/>
    <property type="match status" value="1"/>
</dbReference>
<feature type="transmembrane region" description="Helical" evidence="2">
    <location>
        <begin position="213"/>
        <end position="232"/>
    </location>
</feature>
<gene>
    <name evidence="5" type="ORF">GCM10023322_12980</name>
</gene>
<sequence>MSPVRMRAIVVLTAAVAMLLGMPTTAQARGTGPELAIRADNVRSPVVTVTNRGTEPCAVVANALGTITLSRVTQNGAVVEPVATLPSFDDDLGYQLRADLRTVPPGGSVDLPLPVVPAGPTGVALQTVSWTPQLTAGSLYPVDPAKPLRLDVVYQAPVEAANGTPMCGRAQAIGGPADSGSGPRWTIWVGGVIAGLGVAAVVVLLLRRRRPAAAGTALALLAVTVAVLGPVAPAAHAKITFADQSIADAAGPCMKSFRSYGGDTSDILPTLDAANVSVGINRSVGSNGEQKAFGAIIVYWNPDDHATFQDGVAHDPCEELYHELYHAYEDTKGPLDLHECVTADGTHTGISTAEVHATQAENKHRAIMGRPIRTTYGDHEVPVGQCRPPKPDDPICTAENGCPPQQPSAPPAGSSGDPHIVTFDGRRFDFQADGEFVAALDRSASGANALQIQVRQRAVEGARHVSMNTAVAADVGGDRVEARIDNGTFTVLVNGAEQPAQSRRLPHGGNLTFSPGNQVTLDWADGTRLIVIGGFSTLSVNVWPAPARAGKLTGLFGDFDGNKANDIRVGGGAPIVDPTFDALYPRYADSLRVTAQTSLFTYPPGTDTETYTDRSAPARYPDSVPRQGWAEDLCRKVGVTDPDSLHACAIDLANTGSAEFAVAALTAQSTTGAAASATPVPSSGGPTPGGSSSGAPASPAGTVRDGDRVSGHLAAGETRRYSLVDLGVATEVRLFDVKPDAGLNTQPGGITISLVHQDGTPATDGSTFPGNSNAFRLIGDDSYFLSVSAQTTGGDYSFRFVTIKPQRVPVAVGDRVGGPDGLAGTGTITKPGQLDVYVFTPTTTAARIIPGDSCDFTMGITEDGPEPQIYSPLSTCSGTSLTSLKPGTRYLIMVWSDTAGTGSYSFQLAPA</sequence>
<dbReference type="InterPro" id="IPR001846">
    <property type="entry name" value="VWF_type-D"/>
</dbReference>
<keyword evidence="6" id="KW-1185">Reference proteome</keyword>
<evidence type="ECO:0000313" key="5">
    <source>
        <dbReference type="EMBL" id="GAA5180513.1"/>
    </source>
</evidence>
<proteinExistence type="predicted"/>
<dbReference type="EMBL" id="BAABJQ010000003">
    <property type="protein sequence ID" value="GAA5180513.1"/>
    <property type="molecule type" value="Genomic_DNA"/>
</dbReference>
<keyword evidence="2" id="KW-1133">Transmembrane helix</keyword>
<feature type="signal peptide" evidence="3">
    <location>
        <begin position="1"/>
        <end position="28"/>
    </location>
</feature>
<feature type="domain" description="VWFD" evidence="4">
    <location>
        <begin position="410"/>
        <end position="599"/>
    </location>
</feature>
<feature type="chain" id="PRO_5045825729" description="VWFD domain-containing protein" evidence="3">
    <location>
        <begin position="29"/>
        <end position="911"/>
    </location>
</feature>
<keyword evidence="2" id="KW-0472">Membrane</keyword>
<evidence type="ECO:0000256" key="2">
    <source>
        <dbReference type="SAM" id="Phobius"/>
    </source>
</evidence>
<evidence type="ECO:0000259" key="4">
    <source>
        <dbReference type="PROSITE" id="PS51233"/>
    </source>
</evidence>
<feature type="compositionally biased region" description="Low complexity" evidence="1">
    <location>
        <begin position="673"/>
        <end position="685"/>
    </location>
</feature>
<keyword evidence="3" id="KW-0732">Signal</keyword>
<feature type="compositionally biased region" description="Low complexity" evidence="1">
    <location>
        <begin position="693"/>
        <end position="702"/>
    </location>
</feature>
<organism evidence="5 6">
    <name type="scientific">Rugosimonospora acidiphila</name>
    <dbReference type="NCBI Taxonomy" id="556531"/>
    <lineage>
        <taxon>Bacteria</taxon>
        <taxon>Bacillati</taxon>
        <taxon>Actinomycetota</taxon>
        <taxon>Actinomycetes</taxon>
        <taxon>Micromonosporales</taxon>
        <taxon>Micromonosporaceae</taxon>
        <taxon>Rugosimonospora</taxon>
    </lineage>
</organism>
<dbReference type="SMART" id="SM00216">
    <property type="entry name" value="VWD"/>
    <property type="match status" value="1"/>
</dbReference>
<name>A0ABP9RMW4_9ACTN</name>
<dbReference type="Pfam" id="PF00094">
    <property type="entry name" value="VWD"/>
    <property type="match status" value="1"/>
</dbReference>
<dbReference type="PROSITE" id="PS51233">
    <property type="entry name" value="VWFD"/>
    <property type="match status" value="1"/>
</dbReference>
<dbReference type="InterPro" id="IPR051495">
    <property type="entry name" value="Epithelial_Barrier/Signaling"/>
</dbReference>
<accession>A0ABP9RMW4</accession>
<reference evidence="6" key="1">
    <citation type="journal article" date="2019" name="Int. J. Syst. Evol. Microbiol.">
        <title>The Global Catalogue of Microorganisms (GCM) 10K type strain sequencing project: providing services to taxonomists for standard genome sequencing and annotation.</title>
        <authorList>
            <consortium name="The Broad Institute Genomics Platform"/>
            <consortium name="The Broad Institute Genome Sequencing Center for Infectious Disease"/>
            <person name="Wu L."/>
            <person name="Ma J."/>
        </authorList>
    </citation>
    <scope>NUCLEOTIDE SEQUENCE [LARGE SCALE GENOMIC DNA]</scope>
    <source>
        <strain evidence="6">JCM 18304</strain>
    </source>
</reference>
<comment type="caution">
    <text evidence="5">The sequence shown here is derived from an EMBL/GenBank/DDBJ whole genome shotgun (WGS) entry which is preliminary data.</text>
</comment>
<feature type="region of interest" description="Disordered" evidence="1">
    <location>
        <begin position="673"/>
        <end position="708"/>
    </location>
</feature>
<protein>
    <recommendedName>
        <fullName evidence="4">VWFD domain-containing protein</fullName>
    </recommendedName>
</protein>
<evidence type="ECO:0000256" key="3">
    <source>
        <dbReference type="SAM" id="SignalP"/>
    </source>
</evidence>